<keyword evidence="6 7" id="KW-0472">Membrane</keyword>
<evidence type="ECO:0000256" key="3">
    <source>
        <dbReference type="ARBA" id="ARBA00022475"/>
    </source>
</evidence>
<evidence type="ECO:0000259" key="8">
    <source>
        <dbReference type="PROSITE" id="PS50928"/>
    </source>
</evidence>
<feature type="domain" description="ABC transmembrane type-1" evidence="8">
    <location>
        <begin position="46"/>
        <end position="234"/>
    </location>
</feature>
<evidence type="ECO:0000256" key="4">
    <source>
        <dbReference type="ARBA" id="ARBA00022692"/>
    </source>
</evidence>
<dbReference type="Gene3D" id="1.10.3720.10">
    <property type="entry name" value="MetI-like"/>
    <property type="match status" value="1"/>
</dbReference>
<evidence type="ECO:0000256" key="7">
    <source>
        <dbReference type="RuleBase" id="RU363032"/>
    </source>
</evidence>
<evidence type="ECO:0000256" key="1">
    <source>
        <dbReference type="ARBA" id="ARBA00004651"/>
    </source>
</evidence>
<dbReference type="GO" id="GO:0005886">
    <property type="term" value="C:plasma membrane"/>
    <property type="evidence" value="ECO:0007669"/>
    <property type="project" value="UniProtKB-SubCell"/>
</dbReference>
<evidence type="ECO:0000256" key="6">
    <source>
        <dbReference type="ARBA" id="ARBA00023136"/>
    </source>
</evidence>
<evidence type="ECO:0000256" key="2">
    <source>
        <dbReference type="ARBA" id="ARBA00022448"/>
    </source>
</evidence>
<dbReference type="Proteomes" id="UP000048984">
    <property type="component" value="Unassembled WGS sequence"/>
</dbReference>
<feature type="transmembrane region" description="Helical" evidence="7">
    <location>
        <begin position="57"/>
        <end position="78"/>
    </location>
</feature>
<keyword evidence="2 7" id="KW-0813">Transport</keyword>
<keyword evidence="5 7" id="KW-1133">Transmembrane helix</keyword>
<keyword evidence="3" id="KW-1003">Cell membrane</keyword>
<reference evidence="9 10" key="2">
    <citation type="submission" date="2015-10" db="EMBL/GenBank/DDBJ databases">
        <title>Draft Genome Sequence of Prosthecomicrobium hirschii ATCC 27832.</title>
        <authorList>
            <person name="Daniel J."/>
            <person name="Givan S.A."/>
            <person name="Brun Y.V."/>
            <person name="Brown P.J."/>
        </authorList>
    </citation>
    <scope>NUCLEOTIDE SEQUENCE [LARGE SCALE GENOMIC DNA]</scope>
    <source>
        <strain evidence="9 10">16</strain>
    </source>
</reference>
<dbReference type="InterPro" id="IPR000515">
    <property type="entry name" value="MetI-like"/>
</dbReference>
<name>A0A0P6WH27_9HYPH</name>
<dbReference type="PROSITE" id="PS50928">
    <property type="entry name" value="ABC_TM1"/>
    <property type="match status" value="1"/>
</dbReference>
<dbReference type="EMBL" id="LJYW01000001">
    <property type="protein sequence ID" value="KPL55740.1"/>
    <property type="molecule type" value="Genomic_DNA"/>
</dbReference>
<dbReference type="AlphaFoldDB" id="A0A0P6WH27"/>
<keyword evidence="10" id="KW-1185">Reference proteome</keyword>
<dbReference type="InterPro" id="IPR035906">
    <property type="entry name" value="MetI-like_sf"/>
</dbReference>
<dbReference type="PANTHER" id="PTHR30151:SF20">
    <property type="entry name" value="ABC TRANSPORTER PERMEASE PROTEIN HI_0355-RELATED"/>
    <property type="match status" value="1"/>
</dbReference>
<accession>A0A0P6WH27</accession>
<dbReference type="STRING" id="665126.ABB55_07835"/>
<evidence type="ECO:0000313" key="10">
    <source>
        <dbReference type="Proteomes" id="UP000048984"/>
    </source>
</evidence>
<organism evidence="9 10">
    <name type="scientific">Prosthecodimorpha hirschii</name>
    <dbReference type="NCBI Taxonomy" id="665126"/>
    <lineage>
        <taxon>Bacteria</taxon>
        <taxon>Pseudomonadati</taxon>
        <taxon>Pseudomonadota</taxon>
        <taxon>Alphaproteobacteria</taxon>
        <taxon>Hyphomicrobiales</taxon>
        <taxon>Ancalomicrobiaceae</taxon>
        <taxon>Prosthecodimorpha</taxon>
    </lineage>
</organism>
<sequence length="246" mass="26031">MLDLALVLVALVAVWWSVVLVLAPEPFLLPGPDRVVLALIRRWGDLWPNALVTLTEILIGLVTGIVAGVATALFMGYVPAASRVVTPFVVVLQSMPVFAIAPVLVLWFGFGLASKIVMATVIIFFPVASAFHDGIERTDPGLLDLARLYGAGRARTLALIQVPAALPALVTGLRMAAAVAPIGAIVGEWVGASSGLGLIMMHANARMQTDVMFAALALVVAMAVILRLAADLLADRLLPWLDETDR</sequence>
<dbReference type="PANTHER" id="PTHR30151">
    <property type="entry name" value="ALKANE SULFONATE ABC TRANSPORTER-RELATED, MEMBRANE SUBUNIT"/>
    <property type="match status" value="1"/>
</dbReference>
<comment type="caution">
    <text evidence="9">The sequence shown here is derived from an EMBL/GenBank/DDBJ whole genome shotgun (WGS) entry which is preliminary data.</text>
</comment>
<comment type="subcellular location">
    <subcellularLocation>
        <location evidence="1 7">Cell membrane</location>
        <topology evidence="1 7">Multi-pass membrane protein</topology>
    </subcellularLocation>
</comment>
<dbReference type="CDD" id="cd06261">
    <property type="entry name" value="TM_PBP2"/>
    <property type="match status" value="1"/>
</dbReference>
<keyword evidence="4 7" id="KW-0812">Transmembrane</keyword>
<dbReference type="SUPFAM" id="SSF161098">
    <property type="entry name" value="MetI-like"/>
    <property type="match status" value="1"/>
</dbReference>
<feature type="transmembrane region" description="Helical" evidence="7">
    <location>
        <begin position="211"/>
        <end position="230"/>
    </location>
</feature>
<dbReference type="Pfam" id="PF00528">
    <property type="entry name" value="BPD_transp_1"/>
    <property type="match status" value="1"/>
</dbReference>
<evidence type="ECO:0000313" key="9">
    <source>
        <dbReference type="EMBL" id="KPL55740.1"/>
    </source>
</evidence>
<comment type="similarity">
    <text evidence="7">Belongs to the binding-protein-dependent transport system permease family.</text>
</comment>
<gene>
    <name evidence="9" type="ORF">ABB55_07835</name>
</gene>
<evidence type="ECO:0000256" key="5">
    <source>
        <dbReference type="ARBA" id="ARBA00022989"/>
    </source>
</evidence>
<feature type="transmembrane region" description="Helical" evidence="7">
    <location>
        <begin position="179"/>
        <end position="199"/>
    </location>
</feature>
<protein>
    <submittedName>
        <fullName evidence="9">ABC transporter permease</fullName>
    </submittedName>
</protein>
<feature type="transmembrane region" description="Helical" evidence="7">
    <location>
        <begin position="85"/>
        <end position="110"/>
    </location>
</feature>
<reference evidence="9 10" key="1">
    <citation type="submission" date="2015-09" db="EMBL/GenBank/DDBJ databases">
        <authorList>
            <person name="Jackson K.R."/>
            <person name="Lunt B.L."/>
            <person name="Fisher J.N.B."/>
            <person name="Gardner A.V."/>
            <person name="Bailey M.E."/>
            <person name="Deus L.M."/>
            <person name="Earl A.S."/>
            <person name="Gibby P.D."/>
            <person name="Hartmann K.A."/>
            <person name="Liu J.E."/>
            <person name="Manci A.M."/>
            <person name="Nielsen D.A."/>
            <person name="Solomon M.B."/>
            <person name="Breakwell D.P."/>
            <person name="Burnett S.H."/>
            <person name="Grose J.H."/>
        </authorList>
    </citation>
    <scope>NUCLEOTIDE SEQUENCE [LARGE SCALE GENOMIC DNA]</scope>
    <source>
        <strain evidence="9 10">16</strain>
    </source>
</reference>
<proteinExistence type="inferred from homology"/>
<dbReference type="GO" id="GO:0055085">
    <property type="term" value="P:transmembrane transport"/>
    <property type="evidence" value="ECO:0007669"/>
    <property type="project" value="InterPro"/>
</dbReference>